<comment type="similarity">
    <text evidence="3">Belongs to the bacterial sugar transferase family.</text>
</comment>
<evidence type="ECO:0000256" key="1">
    <source>
        <dbReference type="ARBA" id="ARBA00004141"/>
    </source>
</evidence>
<evidence type="ECO:0000256" key="4">
    <source>
        <dbReference type="ARBA" id="ARBA00022475"/>
    </source>
</evidence>
<dbReference type="eggNOG" id="COG2148">
    <property type="taxonomic scope" value="Bacteria"/>
</dbReference>
<dbReference type="EMBL" id="ADCP02000001">
    <property type="protein sequence ID" value="EFV43154.2"/>
    <property type="molecule type" value="Genomic_DNA"/>
</dbReference>
<dbReference type="Proteomes" id="UP000006034">
    <property type="component" value="Unassembled WGS sequence"/>
</dbReference>
<keyword evidence="7 9" id="KW-1133">Transmembrane helix</keyword>
<comment type="subcellular location">
    <subcellularLocation>
        <location evidence="2">Cell membrane</location>
    </subcellularLocation>
    <subcellularLocation>
        <location evidence="1">Membrane</location>
        <topology evidence="1">Multi-pass membrane protein</topology>
    </subcellularLocation>
</comment>
<protein>
    <submittedName>
        <fullName evidence="11">Undecaprenyl-phosphate galactose phosphotransferase WbaP</fullName>
    </submittedName>
</protein>
<dbReference type="Pfam" id="PF02397">
    <property type="entry name" value="Bac_transf"/>
    <property type="match status" value="1"/>
</dbReference>
<feature type="transmembrane region" description="Helical" evidence="9">
    <location>
        <begin position="148"/>
        <end position="169"/>
    </location>
</feature>
<evidence type="ECO:0000256" key="2">
    <source>
        <dbReference type="ARBA" id="ARBA00004236"/>
    </source>
</evidence>
<reference evidence="11 12" key="2">
    <citation type="submission" date="2013-04" db="EMBL/GenBank/DDBJ databases">
        <title>The Genome Sequence of Bilophila wadsworthia 3_1_6.</title>
        <authorList>
            <consortium name="The Broad Institute Genomics Platform"/>
            <person name="Earl A."/>
            <person name="Ward D."/>
            <person name="Feldgarden M."/>
            <person name="Gevers D."/>
            <person name="Sibley C."/>
            <person name="Strauss J."/>
            <person name="Allen-Vercoe E."/>
            <person name="Walker B."/>
            <person name="Young S."/>
            <person name="Zeng Q."/>
            <person name="Gargeya S."/>
            <person name="Fitzgerald M."/>
            <person name="Haas B."/>
            <person name="Abouelleil A."/>
            <person name="Allen A.W."/>
            <person name="Alvarado L."/>
            <person name="Arachchi H.M."/>
            <person name="Berlin A.M."/>
            <person name="Chapman S.B."/>
            <person name="Gainer-Dewar J."/>
            <person name="Goldberg J."/>
            <person name="Griggs A."/>
            <person name="Gujja S."/>
            <person name="Hansen M."/>
            <person name="Howarth C."/>
            <person name="Imamovic A."/>
            <person name="Ireland A."/>
            <person name="Larimer J."/>
            <person name="McCowan C."/>
            <person name="Murphy C."/>
            <person name="Pearson M."/>
            <person name="Poon T.W."/>
            <person name="Priest M."/>
            <person name="Roberts A."/>
            <person name="Saif S."/>
            <person name="Shea T."/>
            <person name="Sisk P."/>
            <person name="Sykes S."/>
            <person name="Wortman J."/>
            <person name="Nusbaum C."/>
            <person name="Birren B."/>
        </authorList>
    </citation>
    <scope>NUCLEOTIDE SEQUENCE [LARGE SCALE GENOMIC DNA]</scope>
    <source>
        <strain evidence="11 12">3_1_6</strain>
    </source>
</reference>
<feature type="domain" description="Bacterial sugar transferase" evidence="10">
    <location>
        <begin position="143"/>
        <end position="334"/>
    </location>
</feature>
<reference evidence="11 12" key="1">
    <citation type="submission" date="2010-10" db="EMBL/GenBank/DDBJ databases">
        <authorList>
            <consortium name="The Broad Institute Genome Sequencing Platform"/>
            <person name="Ward D."/>
            <person name="Earl A."/>
            <person name="Feldgarden M."/>
            <person name="Young S.K."/>
            <person name="Gargeya S."/>
            <person name="Zeng Q."/>
            <person name="Alvarado L."/>
            <person name="Berlin A."/>
            <person name="Bochicchio J."/>
            <person name="Chapman S.B."/>
            <person name="Chen Z."/>
            <person name="Freedman E."/>
            <person name="Gellesch M."/>
            <person name="Goldberg J."/>
            <person name="Griggs A."/>
            <person name="Gujja S."/>
            <person name="Heilman E."/>
            <person name="Heiman D."/>
            <person name="Howarth C."/>
            <person name="Mehta T."/>
            <person name="Neiman D."/>
            <person name="Pearson M."/>
            <person name="Roberts A."/>
            <person name="Saif S."/>
            <person name="Shea T."/>
            <person name="Shenoy N."/>
            <person name="Sisk P."/>
            <person name="Stolte C."/>
            <person name="Sykes S."/>
            <person name="White J."/>
            <person name="Yandava C."/>
            <person name="Allen-Vercoe E."/>
            <person name="Sibley C."/>
            <person name="Ambrose C.E."/>
            <person name="Strauss J."/>
            <person name="Daigneault M."/>
            <person name="Haas B."/>
            <person name="Nusbaum C."/>
            <person name="Birren B."/>
        </authorList>
    </citation>
    <scope>NUCLEOTIDE SEQUENCE [LARGE SCALE GENOMIC DNA]</scope>
    <source>
        <strain evidence="11 12">3_1_6</strain>
    </source>
</reference>
<sequence length="340" mass="38956">MVFGAGELVPRVTEYLNKHTEAGLLLKAHFVSQKCTEAEKEQKNTPQDTYSGLEPLYSRSDLDTFVRLYPRTCAIVVMEKDAPLACRQELIDLASLLFSSVIIIPEDFSEGEIPFWVRPVEIGDVLCFKVRQNLLDPKRLSLKRAMDLFLSVVGGIAIFPVLVLIALAIKLESRGPVFFRQNRIGRGGQTIHILKFRTMVRNAEEVLQTYLRENPDLREEWEADQKLRNDPRITKVGAWLRKTSLDELPQLWNVVWGEMSLVGPRPIVDDEIVKYGSAFISYTRVRPGMTGLWQVSGRNDLSYKQRVHLDRFYICNWSTWLDILILAKTFPVVLGRKGAY</sequence>
<proteinExistence type="inferred from homology"/>
<accession>E5YA40</accession>
<dbReference type="NCBIfam" id="TIGR03025">
    <property type="entry name" value="EPS_sugtrans"/>
    <property type="match status" value="1"/>
</dbReference>
<dbReference type="GO" id="GO:0005886">
    <property type="term" value="C:plasma membrane"/>
    <property type="evidence" value="ECO:0007669"/>
    <property type="project" value="UniProtKB-SubCell"/>
</dbReference>
<keyword evidence="8 9" id="KW-0472">Membrane</keyword>
<dbReference type="InterPro" id="IPR017475">
    <property type="entry name" value="EPS_sugar_tfrase"/>
</dbReference>
<keyword evidence="6 9" id="KW-0812">Transmembrane</keyword>
<dbReference type="InterPro" id="IPR003362">
    <property type="entry name" value="Bact_transf"/>
</dbReference>
<evidence type="ECO:0000256" key="3">
    <source>
        <dbReference type="ARBA" id="ARBA00006464"/>
    </source>
</evidence>
<dbReference type="AlphaFoldDB" id="E5YA40"/>
<dbReference type="STRING" id="563192.HMPREF0179_03058"/>
<evidence type="ECO:0000313" key="11">
    <source>
        <dbReference type="EMBL" id="EFV43154.2"/>
    </source>
</evidence>
<dbReference type="GO" id="GO:0016780">
    <property type="term" value="F:phosphotransferase activity, for other substituted phosphate groups"/>
    <property type="evidence" value="ECO:0007669"/>
    <property type="project" value="TreeGrafter"/>
</dbReference>
<dbReference type="PANTHER" id="PTHR30576">
    <property type="entry name" value="COLANIC BIOSYNTHESIS UDP-GLUCOSE LIPID CARRIER TRANSFERASE"/>
    <property type="match status" value="1"/>
</dbReference>
<organism evidence="11 12">
    <name type="scientific">Bilophila wadsworthia (strain 3_1_6)</name>
    <dbReference type="NCBI Taxonomy" id="563192"/>
    <lineage>
        <taxon>Bacteria</taxon>
        <taxon>Pseudomonadati</taxon>
        <taxon>Thermodesulfobacteriota</taxon>
        <taxon>Desulfovibrionia</taxon>
        <taxon>Desulfovibrionales</taxon>
        <taxon>Desulfovibrionaceae</taxon>
        <taxon>Bilophila</taxon>
    </lineage>
</organism>
<keyword evidence="12" id="KW-1185">Reference proteome</keyword>
<evidence type="ECO:0000256" key="9">
    <source>
        <dbReference type="SAM" id="Phobius"/>
    </source>
</evidence>
<dbReference type="PANTHER" id="PTHR30576:SF4">
    <property type="entry name" value="UNDECAPRENYL-PHOSPHATE GALACTOSE PHOSPHOTRANSFERASE"/>
    <property type="match status" value="1"/>
</dbReference>
<evidence type="ECO:0000256" key="6">
    <source>
        <dbReference type="ARBA" id="ARBA00022692"/>
    </source>
</evidence>
<dbReference type="HOGENOM" id="CLU_024920_3_5_7"/>
<keyword evidence="5 11" id="KW-0808">Transferase</keyword>
<keyword evidence="4" id="KW-1003">Cell membrane</keyword>
<evidence type="ECO:0000256" key="5">
    <source>
        <dbReference type="ARBA" id="ARBA00022679"/>
    </source>
</evidence>
<name>E5YA40_BILW3</name>
<gene>
    <name evidence="11" type="ORF">HMPREF0179_03058</name>
</gene>
<evidence type="ECO:0000256" key="8">
    <source>
        <dbReference type="ARBA" id="ARBA00023136"/>
    </source>
</evidence>
<evidence type="ECO:0000313" key="12">
    <source>
        <dbReference type="Proteomes" id="UP000006034"/>
    </source>
</evidence>
<evidence type="ECO:0000259" key="10">
    <source>
        <dbReference type="Pfam" id="PF02397"/>
    </source>
</evidence>
<comment type="caution">
    <text evidence="11">The sequence shown here is derived from an EMBL/GenBank/DDBJ whole genome shotgun (WGS) entry which is preliminary data.</text>
</comment>
<evidence type="ECO:0000256" key="7">
    <source>
        <dbReference type="ARBA" id="ARBA00022989"/>
    </source>
</evidence>